<evidence type="ECO:0000313" key="3">
    <source>
        <dbReference type="Proteomes" id="UP000033661"/>
    </source>
</evidence>
<evidence type="ECO:0000313" key="2">
    <source>
        <dbReference type="EMBL" id="KJV89435.1"/>
    </source>
</evidence>
<protein>
    <submittedName>
        <fullName evidence="2">Uncharacterized protein</fullName>
    </submittedName>
</protein>
<keyword evidence="1" id="KW-0732">Signal</keyword>
<feature type="chain" id="PRO_5002465645" evidence="1">
    <location>
        <begin position="21"/>
        <end position="167"/>
    </location>
</feature>
<dbReference type="AlphaFoldDB" id="A0A0F3QA30"/>
<evidence type="ECO:0000256" key="1">
    <source>
        <dbReference type="SAM" id="SignalP"/>
    </source>
</evidence>
<dbReference type="InterPro" id="IPR024386">
    <property type="entry name" value="DUF2532"/>
</dbReference>
<dbReference type="RefSeq" id="WP_045798804.1">
    <property type="nucleotide sequence ID" value="NZ_LAOI01000001.1"/>
</dbReference>
<dbReference type="PATRIC" id="fig|1359193.3.peg.394"/>
<feature type="signal peptide" evidence="1">
    <location>
        <begin position="1"/>
        <end position="20"/>
    </location>
</feature>
<dbReference type="Pfam" id="PF10811">
    <property type="entry name" value="DUF2532"/>
    <property type="match status" value="1"/>
</dbReference>
<dbReference type="Proteomes" id="UP000033661">
    <property type="component" value="Unassembled WGS sequence"/>
</dbReference>
<sequence>MNIKSIICFVILVSAVKINANFNDIQVTETTQDIVIEQETIKLPWSDCTEIHKLFERKFSFSEKQVKKENKIYEEYRKFYLDHNNPSNFSMQFSERKTDAQRVETLISGFLKFCEDNFQTSNIKPNSLNYQIKKQQEQLYNNIRSENYRIYYKQRYYNNAVLPSHNK</sequence>
<accession>A0A0F3QA30</accession>
<comment type="caution">
    <text evidence="2">The sequence shown here is derived from an EMBL/GenBank/DDBJ whole genome shotgun (WGS) entry which is preliminary data.</text>
</comment>
<name>A0A0F3QA30_RICBE</name>
<gene>
    <name evidence="2" type="ORF">RBEAN4_0413</name>
</gene>
<proteinExistence type="predicted"/>
<organism evidence="2 3">
    <name type="scientific">Rickettsia bellii str. RML An4</name>
    <dbReference type="NCBI Taxonomy" id="1359193"/>
    <lineage>
        <taxon>Bacteria</taxon>
        <taxon>Pseudomonadati</taxon>
        <taxon>Pseudomonadota</taxon>
        <taxon>Alphaproteobacteria</taxon>
        <taxon>Rickettsiales</taxon>
        <taxon>Rickettsiaceae</taxon>
        <taxon>Rickettsieae</taxon>
        <taxon>Rickettsia</taxon>
        <taxon>belli group</taxon>
    </lineage>
</organism>
<dbReference type="EMBL" id="LAOI01000001">
    <property type="protein sequence ID" value="KJV89435.1"/>
    <property type="molecule type" value="Genomic_DNA"/>
</dbReference>
<keyword evidence="3" id="KW-1185">Reference proteome</keyword>
<reference evidence="2 3" key="1">
    <citation type="submission" date="2015-02" db="EMBL/GenBank/DDBJ databases">
        <title>Genome Sequencing of Rickettsiales.</title>
        <authorList>
            <person name="Daugherty S.C."/>
            <person name="Su Q."/>
            <person name="Abolude K."/>
            <person name="Beier-Sexton M."/>
            <person name="Carlyon J.A."/>
            <person name="Carter R."/>
            <person name="Day N.P."/>
            <person name="Dumler S.J."/>
            <person name="Dyachenko V."/>
            <person name="Godinez A."/>
            <person name="Kurtti T.J."/>
            <person name="Lichay M."/>
            <person name="Mullins K.E."/>
            <person name="Ott S."/>
            <person name="Pappas-Brown V."/>
            <person name="Paris D.H."/>
            <person name="Patel P."/>
            <person name="Richards A.L."/>
            <person name="Sadzewicz L."/>
            <person name="Sears K."/>
            <person name="Seidman D."/>
            <person name="Sengamalay N."/>
            <person name="Stenos J."/>
            <person name="Tallon L.J."/>
            <person name="Vincent G."/>
            <person name="Fraser C.M."/>
            <person name="Munderloh U."/>
            <person name="Dunning-Hotopp J.C."/>
        </authorList>
    </citation>
    <scope>NUCLEOTIDE SEQUENCE [LARGE SCALE GENOMIC DNA]</scope>
    <source>
        <strain evidence="2 3">RML An4</strain>
    </source>
</reference>